<feature type="region of interest" description="Disordered" evidence="6">
    <location>
        <begin position="1"/>
        <end position="135"/>
    </location>
</feature>
<feature type="compositionally biased region" description="Acidic residues" evidence="6">
    <location>
        <begin position="437"/>
        <end position="451"/>
    </location>
</feature>
<dbReference type="InterPro" id="IPR050781">
    <property type="entry name" value="CWC22_splicing_factor"/>
</dbReference>
<evidence type="ECO:0000256" key="4">
    <source>
        <dbReference type="ARBA" id="ARBA00023187"/>
    </source>
</evidence>
<protein>
    <recommendedName>
        <fullName evidence="7">MI domain-containing protein</fullName>
    </recommendedName>
</protein>
<comment type="subcellular location">
    <subcellularLocation>
        <location evidence="1">Nucleus</location>
    </subcellularLocation>
</comment>
<dbReference type="PANTHER" id="PTHR18034">
    <property type="entry name" value="CELL CYCLE CONTROL PROTEIN CWF22-RELATED"/>
    <property type="match status" value="1"/>
</dbReference>
<dbReference type="Pfam" id="PF02847">
    <property type="entry name" value="MA3"/>
    <property type="match status" value="1"/>
</dbReference>
<feature type="region of interest" description="Disordered" evidence="6">
    <location>
        <begin position="674"/>
        <end position="731"/>
    </location>
</feature>
<dbReference type="InterPro" id="IPR003891">
    <property type="entry name" value="Initiation_fac_eIF4g_MI"/>
</dbReference>
<dbReference type="AlphaFoldDB" id="A0A8S1IQQ4"/>
<feature type="compositionally biased region" description="Low complexity" evidence="6">
    <location>
        <begin position="676"/>
        <end position="727"/>
    </location>
</feature>
<evidence type="ECO:0000256" key="3">
    <source>
        <dbReference type="ARBA" id="ARBA00022664"/>
    </source>
</evidence>
<proteinExistence type="inferred from homology"/>
<evidence type="ECO:0000256" key="5">
    <source>
        <dbReference type="ARBA" id="ARBA00023242"/>
    </source>
</evidence>
<feature type="compositionally biased region" description="Basic residues" evidence="6">
    <location>
        <begin position="34"/>
        <end position="44"/>
    </location>
</feature>
<dbReference type="Gene3D" id="1.25.40.180">
    <property type="match status" value="1"/>
</dbReference>
<dbReference type="EMBL" id="CAJHUC010000426">
    <property type="protein sequence ID" value="CAD7696044.1"/>
    <property type="molecule type" value="Genomic_DNA"/>
</dbReference>
<comment type="similarity">
    <text evidence="2">Belongs to the CWC22 family.</text>
</comment>
<feature type="compositionally biased region" description="Basic and acidic residues" evidence="6">
    <location>
        <begin position="66"/>
        <end position="125"/>
    </location>
</feature>
<sequence length="772" mass="86431">MATSHRRRIEGDHCRSMQKRSREGGVAIGISHPREHRRHHKRHRSDRDRDEPRRHEGQSSRRRSSERRGRREGRGRSGEGRRDGRARDEGGFDRWDGGEDEREGAPEGRKREKGTAGDGDGDKAAPRQPQPIAPVKGVFGGVYVPPFRLAQMMKQCQDKSGPEYQRMTWDALRKSLNGIVNKVNATNMKNMLPELFGENLIRGRGLFCRAVMKSQMASPTFTPVYAALVAVVNTKFPEIGELLLKRVILQFKRAYRRNDKPVFLAATQFLAHLVNQAVAHELLALELLMVLLENPSDNSVEVAVSFTKEVGATLQELSPQGLHSVFERLRAILHEGEIDKRVQFMIEGLFAVRKAGFATSGFPAVQSELDLIEEEDQITHEVGLDTPNLDAEMGLDVFKLDEEYEQHEKEYEAIKMEILGESDKEDGDSESSGSDREDGEGEEGSDAESDEDNKMEITDMTYINEVNLRRTIYLTIMSSLDFEEAGHKLLKIHLNPGQECEIVTMIIECCSQERTYLRYYGLLSQRFCFLNSAYQKLYEESFSFQYSQIHRLETNKLRNVAKLMAHLLATDAISWSVLGIIRLTEEDTTSSSRIFIKILFQELSEILGLIKLNARLQDPDHLDWFEGIFPKDTPRNMRFSINYFTSIGLGGLTDTMRTLLANLPKLIAQQKSLQASDGSGSSESSGDLSSSSGSSSDSDSSGPSDSSSESSSSDSKSSDSSSGSESSAGWPGSIASWCGRRGIFLICGVRVSAINRSVSSQRWRGVSSHPHR</sequence>
<feature type="compositionally biased region" description="Basic and acidic residues" evidence="6">
    <location>
        <begin position="9"/>
        <end position="23"/>
    </location>
</feature>
<evidence type="ECO:0000313" key="9">
    <source>
        <dbReference type="Proteomes" id="UP000708148"/>
    </source>
</evidence>
<dbReference type="SMART" id="SM00543">
    <property type="entry name" value="MIF4G"/>
    <property type="match status" value="1"/>
</dbReference>
<dbReference type="PANTHER" id="PTHR18034:SF3">
    <property type="entry name" value="PRE-MRNA-SPLICING FACTOR CWC22 HOMOLOG"/>
    <property type="match status" value="1"/>
</dbReference>
<dbReference type="SMART" id="SM00544">
    <property type="entry name" value="MA3"/>
    <property type="match status" value="1"/>
</dbReference>
<feature type="compositionally biased region" description="Basic and acidic residues" evidence="6">
    <location>
        <begin position="45"/>
        <end position="59"/>
    </location>
</feature>
<dbReference type="GO" id="GO:0003723">
    <property type="term" value="F:RNA binding"/>
    <property type="evidence" value="ECO:0007669"/>
    <property type="project" value="InterPro"/>
</dbReference>
<dbReference type="GO" id="GO:0071013">
    <property type="term" value="C:catalytic step 2 spliceosome"/>
    <property type="evidence" value="ECO:0007669"/>
    <property type="project" value="TreeGrafter"/>
</dbReference>
<keyword evidence="9" id="KW-1185">Reference proteome</keyword>
<dbReference type="GO" id="GO:0000398">
    <property type="term" value="P:mRNA splicing, via spliceosome"/>
    <property type="evidence" value="ECO:0007669"/>
    <property type="project" value="TreeGrafter"/>
</dbReference>
<name>A0A8S1IQQ4_9CHLO</name>
<accession>A0A8S1IQQ4</accession>
<evidence type="ECO:0000256" key="1">
    <source>
        <dbReference type="ARBA" id="ARBA00004123"/>
    </source>
</evidence>
<dbReference type="OrthoDB" id="1924287at2759"/>
<feature type="region of interest" description="Disordered" evidence="6">
    <location>
        <begin position="417"/>
        <end position="458"/>
    </location>
</feature>
<feature type="domain" description="MI" evidence="7">
    <location>
        <begin position="467"/>
        <end position="583"/>
    </location>
</feature>
<reference evidence="8" key="1">
    <citation type="submission" date="2020-12" db="EMBL/GenBank/DDBJ databases">
        <authorList>
            <person name="Iha C."/>
        </authorList>
    </citation>
    <scope>NUCLEOTIDE SEQUENCE</scope>
</reference>
<evidence type="ECO:0000256" key="2">
    <source>
        <dbReference type="ARBA" id="ARBA00006856"/>
    </source>
</evidence>
<keyword evidence="3" id="KW-0507">mRNA processing</keyword>
<dbReference type="PROSITE" id="PS51366">
    <property type="entry name" value="MI"/>
    <property type="match status" value="1"/>
</dbReference>
<dbReference type="InterPro" id="IPR016024">
    <property type="entry name" value="ARM-type_fold"/>
</dbReference>
<dbReference type="Proteomes" id="UP000708148">
    <property type="component" value="Unassembled WGS sequence"/>
</dbReference>
<organism evidence="8 9">
    <name type="scientific">Ostreobium quekettii</name>
    <dbReference type="NCBI Taxonomy" id="121088"/>
    <lineage>
        <taxon>Eukaryota</taxon>
        <taxon>Viridiplantae</taxon>
        <taxon>Chlorophyta</taxon>
        <taxon>core chlorophytes</taxon>
        <taxon>Ulvophyceae</taxon>
        <taxon>TCBD clade</taxon>
        <taxon>Bryopsidales</taxon>
        <taxon>Ostreobineae</taxon>
        <taxon>Ostreobiaceae</taxon>
        <taxon>Ostreobium</taxon>
    </lineage>
</organism>
<gene>
    <name evidence="8" type="ORF">OSTQU699_LOCUS1405</name>
</gene>
<evidence type="ECO:0000259" key="7">
    <source>
        <dbReference type="PROSITE" id="PS51366"/>
    </source>
</evidence>
<dbReference type="FunFam" id="1.25.40.180:FF:000004">
    <property type="entry name" value="pre-mRNA-splicing factor CWC22 homolog"/>
    <property type="match status" value="1"/>
</dbReference>
<keyword evidence="5" id="KW-0539">Nucleus</keyword>
<dbReference type="SUPFAM" id="SSF48371">
    <property type="entry name" value="ARM repeat"/>
    <property type="match status" value="1"/>
</dbReference>
<evidence type="ECO:0000313" key="8">
    <source>
        <dbReference type="EMBL" id="CAD7696044.1"/>
    </source>
</evidence>
<dbReference type="Pfam" id="PF02854">
    <property type="entry name" value="MIF4G"/>
    <property type="match status" value="1"/>
</dbReference>
<comment type="caution">
    <text evidence="8">The sequence shown here is derived from an EMBL/GenBank/DDBJ whole genome shotgun (WGS) entry which is preliminary data.</text>
</comment>
<evidence type="ECO:0000256" key="6">
    <source>
        <dbReference type="SAM" id="MobiDB-lite"/>
    </source>
</evidence>
<keyword evidence="4" id="KW-0508">mRNA splicing</keyword>
<dbReference type="InterPro" id="IPR003890">
    <property type="entry name" value="MIF4G-like_typ-3"/>
</dbReference>